<dbReference type="Proteomes" id="UP000799778">
    <property type="component" value="Unassembled WGS sequence"/>
</dbReference>
<dbReference type="PANTHER" id="PTHR11567">
    <property type="entry name" value="ACID PHOSPHATASE-RELATED"/>
    <property type="match status" value="1"/>
</dbReference>
<dbReference type="GO" id="GO:0016791">
    <property type="term" value="F:phosphatase activity"/>
    <property type="evidence" value="ECO:0007669"/>
    <property type="project" value="TreeGrafter"/>
</dbReference>
<keyword evidence="2" id="KW-1133">Transmembrane helix</keyword>
<sequence length="481" mass="50629">MQHAVKLSLLSLLASAGAEETVLGAYIYHRHGDRTPKAISPALLTTLGYEQVHASGQYWRDRYLSGPQKISGVSEDVVKLSQIAVTASVNDVLQNSAMGFTQGLYPPVGQEVQTLANGNNVQAPLNGYQLIPVNTISSGASPEAATWLQGDSDCSNAKISSNSYFDSKEYQDLSASTKDFYASLNPVVNATLPATQVNFKNAYTVYDLINVATIHNQTIPSSDLLTNSTLLQLHTLANAHEWGLAYNASSPMRAVSGMQLAGEILDYMNSTITSGLKGSTSNKIGVQFGAYATFLSFFGLADLPKASTDFTGIVDYASSMAFELFTTADVSTSNGFPKSADDISVRFLFHNGTASNTSTPSVYPLFGGSATSLSWKDFASSMSKFAIRTNEEWCTACGNSTGTCAAYAPSSNNANSNEEGKGGSHMSAAIGGVIGAFVTLAVVMAALLAVMLIGGVRFASKKTLAGVRNGSAVGEEVKTKA</sequence>
<name>A0A6A5XIM1_9PLEO</name>
<dbReference type="InterPro" id="IPR050645">
    <property type="entry name" value="Histidine_acid_phosphatase"/>
</dbReference>
<dbReference type="RefSeq" id="XP_033381045.1">
    <property type="nucleotide sequence ID" value="XM_033522459.1"/>
</dbReference>
<dbReference type="GeneID" id="54279856"/>
<dbReference type="Pfam" id="PF00328">
    <property type="entry name" value="His_Phos_2"/>
    <property type="match status" value="1"/>
</dbReference>
<dbReference type="PANTHER" id="PTHR11567:SF142">
    <property type="entry name" value="PHOSPHOGLYCERATE MUTASE-LIKE PROTEIN"/>
    <property type="match status" value="1"/>
</dbReference>
<keyword evidence="2" id="KW-0812">Transmembrane</keyword>
<organism evidence="4 5">
    <name type="scientific">Aaosphaeria arxii CBS 175.79</name>
    <dbReference type="NCBI Taxonomy" id="1450172"/>
    <lineage>
        <taxon>Eukaryota</taxon>
        <taxon>Fungi</taxon>
        <taxon>Dikarya</taxon>
        <taxon>Ascomycota</taxon>
        <taxon>Pezizomycotina</taxon>
        <taxon>Dothideomycetes</taxon>
        <taxon>Pleosporomycetidae</taxon>
        <taxon>Pleosporales</taxon>
        <taxon>Pleosporales incertae sedis</taxon>
        <taxon>Aaosphaeria</taxon>
    </lineage>
</organism>
<dbReference type="CDD" id="cd07061">
    <property type="entry name" value="HP_HAP_like"/>
    <property type="match status" value="1"/>
</dbReference>
<evidence type="ECO:0000256" key="2">
    <source>
        <dbReference type="SAM" id="Phobius"/>
    </source>
</evidence>
<evidence type="ECO:0000313" key="5">
    <source>
        <dbReference type="Proteomes" id="UP000799778"/>
    </source>
</evidence>
<protein>
    <submittedName>
        <fullName evidence="4">Phosphoglycerate mutase-like protein</fullName>
    </submittedName>
</protein>
<keyword evidence="2" id="KW-0472">Membrane</keyword>
<dbReference type="SUPFAM" id="SSF53254">
    <property type="entry name" value="Phosphoglycerate mutase-like"/>
    <property type="match status" value="1"/>
</dbReference>
<dbReference type="OrthoDB" id="258392at2759"/>
<evidence type="ECO:0000256" key="3">
    <source>
        <dbReference type="SAM" id="SignalP"/>
    </source>
</evidence>
<dbReference type="EMBL" id="ML978072">
    <property type="protein sequence ID" value="KAF2012706.1"/>
    <property type="molecule type" value="Genomic_DNA"/>
</dbReference>
<proteinExistence type="inferred from homology"/>
<dbReference type="InterPro" id="IPR000560">
    <property type="entry name" value="His_Pase_clade-2"/>
</dbReference>
<keyword evidence="3" id="KW-0732">Signal</keyword>
<comment type="similarity">
    <text evidence="1">Belongs to the histidine acid phosphatase family.</text>
</comment>
<keyword evidence="5" id="KW-1185">Reference proteome</keyword>
<feature type="chain" id="PRO_5025588417" evidence="3">
    <location>
        <begin position="19"/>
        <end position="481"/>
    </location>
</feature>
<evidence type="ECO:0000313" key="4">
    <source>
        <dbReference type="EMBL" id="KAF2012706.1"/>
    </source>
</evidence>
<gene>
    <name evidence="4" type="ORF">BU24DRAFT_257458</name>
</gene>
<accession>A0A6A5XIM1</accession>
<dbReference type="AlphaFoldDB" id="A0A6A5XIM1"/>
<dbReference type="Gene3D" id="3.40.50.1240">
    <property type="entry name" value="Phosphoglycerate mutase-like"/>
    <property type="match status" value="1"/>
</dbReference>
<feature type="transmembrane region" description="Helical" evidence="2">
    <location>
        <begin position="428"/>
        <end position="453"/>
    </location>
</feature>
<dbReference type="InterPro" id="IPR029033">
    <property type="entry name" value="His_PPase_superfam"/>
</dbReference>
<reference evidence="4" key="1">
    <citation type="journal article" date="2020" name="Stud. Mycol.">
        <title>101 Dothideomycetes genomes: a test case for predicting lifestyles and emergence of pathogens.</title>
        <authorList>
            <person name="Haridas S."/>
            <person name="Albert R."/>
            <person name="Binder M."/>
            <person name="Bloem J."/>
            <person name="Labutti K."/>
            <person name="Salamov A."/>
            <person name="Andreopoulos B."/>
            <person name="Baker S."/>
            <person name="Barry K."/>
            <person name="Bills G."/>
            <person name="Bluhm B."/>
            <person name="Cannon C."/>
            <person name="Castanera R."/>
            <person name="Culley D."/>
            <person name="Daum C."/>
            <person name="Ezra D."/>
            <person name="Gonzalez J."/>
            <person name="Henrissat B."/>
            <person name="Kuo A."/>
            <person name="Liang C."/>
            <person name="Lipzen A."/>
            <person name="Lutzoni F."/>
            <person name="Magnuson J."/>
            <person name="Mondo S."/>
            <person name="Nolan M."/>
            <person name="Ohm R."/>
            <person name="Pangilinan J."/>
            <person name="Park H.-J."/>
            <person name="Ramirez L."/>
            <person name="Alfaro M."/>
            <person name="Sun H."/>
            <person name="Tritt A."/>
            <person name="Yoshinaga Y."/>
            <person name="Zwiers L.-H."/>
            <person name="Turgeon B."/>
            <person name="Goodwin S."/>
            <person name="Spatafora J."/>
            <person name="Crous P."/>
            <person name="Grigoriev I."/>
        </authorList>
    </citation>
    <scope>NUCLEOTIDE SEQUENCE</scope>
    <source>
        <strain evidence="4">CBS 175.79</strain>
    </source>
</reference>
<feature type="signal peptide" evidence="3">
    <location>
        <begin position="1"/>
        <end position="18"/>
    </location>
</feature>
<evidence type="ECO:0000256" key="1">
    <source>
        <dbReference type="ARBA" id="ARBA00005375"/>
    </source>
</evidence>